<protein>
    <recommendedName>
        <fullName evidence="2">C2H2-type domain-containing protein</fullName>
    </recommendedName>
</protein>
<comment type="caution">
    <text evidence="3">The sequence shown here is derived from an EMBL/GenBank/DDBJ whole genome shotgun (WGS) entry which is preliminary data.</text>
</comment>
<reference evidence="3 4" key="1">
    <citation type="submission" date="2019-06" db="EMBL/GenBank/DDBJ databases">
        <title>A chromosomal-level reference genome of Carpinus fangiana (Coryloideae, Betulaceae).</title>
        <authorList>
            <person name="Yang X."/>
            <person name="Wang Z."/>
            <person name="Zhang L."/>
            <person name="Hao G."/>
            <person name="Liu J."/>
            <person name="Yang Y."/>
        </authorList>
    </citation>
    <scope>NUCLEOTIDE SEQUENCE [LARGE SCALE GENOMIC DNA]</scope>
    <source>
        <strain evidence="3">Cfa_2016G</strain>
        <tissue evidence="3">Leaf</tissue>
    </source>
</reference>
<feature type="compositionally biased region" description="Polar residues" evidence="1">
    <location>
        <begin position="721"/>
        <end position="742"/>
    </location>
</feature>
<feature type="compositionally biased region" description="Basic and acidic residues" evidence="1">
    <location>
        <begin position="1006"/>
        <end position="1016"/>
    </location>
</feature>
<feature type="compositionally biased region" description="Basic and acidic residues" evidence="1">
    <location>
        <begin position="975"/>
        <end position="994"/>
    </location>
</feature>
<dbReference type="EMBL" id="VIBQ01000076">
    <property type="protein sequence ID" value="KAB8627253.1"/>
    <property type="molecule type" value="Genomic_DNA"/>
</dbReference>
<gene>
    <name evidence="3" type="ORF">FH972_026086</name>
</gene>
<feature type="compositionally biased region" description="Acidic residues" evidence="1">
    <location>
        <begin position="1017"/>
        <end position="1029"/>
    </location>
</feature>
<dbReference type="InterPro" id="IPR013087">
    <property type="entry name" value="Znf_C2H2_type"/>
</dbReference>
<feature type="compositionally biased region" description="Polar residues" evidence="1">
    <location>
        <begin position="109"/>
        <end position="130"/>
    </location>
</feature>
<feature type="compositionally biased region" description="Polar residues" evidence="1">
    <location>
        <begin position="593"/>
        <end position="607"/>
    </location>
</feature>
<dbReference type="OrthoDB" id="5424797at2759"/>
<dbReference type="Proteomes" id="UP000327013">
    <property type="component" value="Unassembled WGS sequence"/>
</dbReference>
<feature type="compositionally biased region" description="Low complexity" evidence="1">
    <location>
        <begin position="202"/>
        <end position="212"/>
    </location>
</feature>
<feature type="compositionally biased region" description="Basic and acidic residues" evidence="1">
    <location>
        <begin position="274"/>
        <end position="287"/>
    </location>
</feature>
<feature type="compositionally biased region" description="Low complexity" evidence="1">
    <location>
        <begin position="426"/>
        <end position="477"/>
    </location>
</feature>
<feature type="compositionally biased region" description="Polar residues" evidence="1">
    <location>
        <begin position="403"/>
        <end position="416"/>
    </location>
</feature>
<feature type="region of interest" description="Disordered" evidence="1">
    <location>
        <begin position="15"/>
        <end position="257"/>
    </location>
</feature>
<feature type="compositionally biased region" description="Low complexity" evidence="1">
    <location>
        <begin position="238"/>
        <end position="248"/>
    </location>
</feature>
<name>A0A5N6L3F2_9ROSI</name>
<feature type="region of interest" description="Disordered" evidence="1">
    <location>
        <begin position="593"/>
        <end position="663"/>
    </location>
</feature>
<organism evidence="3 4">
    <name type="scientific">Carpinus fangiana</name>
    <dbReference type="NCBI Taxonomy" id="176857"/>
    <lineage>
        <taxon>Eukaryota</taxon>
        <taxon>Viridiplantae</taxon>
        <taxon>Streptophyta</taxon>
        <taxon>Embryophyta</taxon>
        <taxon>Tracheophyta</taxon>
        <taxon>Spermatophyta</taxon>
        <taxon>Magnoliopsida</taxon>
        <taxon>eudicotyledons</taxon>
        <taxon>Gunneridae</taxon>
        <taxon>Pentapetalae</taxon>
        <taxon>rosids</taxon>
        <taxon>fabids</taxon>
        <taxon>Fagales</taxon>
        <taxon>Betulaceae</taxon>
        <taxon>Carpinus</taxon>
    </lineage>
</organism>
<feature type="compositionally biased region" description="Polar residues" evidence="1">
    <location>
        <begin position="156"/>
        <end position="191"/>
    </location>
</feature>
<accession>A0A5N6L3F2</accession>
<evidence type="ECO:0000313" key="3">
    <source>
        <dbReference type="EMBL" id="KAB8627253.1"/>
    </source>
</evidence>
<feature type="region of interest" description="Disordered" evidence="1">
    <location>
        <begin position="390"/>
        <end position="479"/>
    </location>
</feature>
<feature type="compositionally biased region" description="Basic residues" evidence="1">
    <location>
        <begin position="743"/>
        <end position="755"/>
    </location>
</feature>
<feature type="compositionally biased region" description="Basic and acidic residues" evidence="1">
    <location>
        <begin position="294"/>
        <end position="306"/>
    </location>
</feature>
<dbReference type="PROSITE" id="PS00028">
    <property type="entry name" value="ZINC_FINGER_C2H2_1"/>
    <property type="match status" value="1"/>
</dbReference>
<keyword evidence="4" id="KW-1185">Reference proteome</keyword>
<proteinExistence type="predicted"/>
<evidence type="ECO:0000256" key="1">
    <source>
        <dbReference type="SAM" id="MobiDB-lite"/>
    </source>
</evidence>
<feature type="compositionally biased region" description="Polar residues" evidence="1">
    <location>
        <begin position="213"/>
        <end position="237"/>
    </location>
</feature>
<feature type="region of interest" description="Disordered" evidence="1">
    <location>
        <begin position="687"/>
        <end position="777"/>
    </location>
</feature>
<evidence type="ECO:0000313" key="4">
    <source>
        <dbReference type="Proteomes" id="UP000327013"/>
    </source>
</evidence>
<dbReference type="AlphaFoldDB" id="A0A5N6L3F2"/>
<feature type="region of interest" description="Disordered" evidence="1">
    <location>
        <begin position="271"/>
        <end position="331"/>
    </location>
</feature>
<feature type="region of interest" description="Disordered" evidence="1">
    <location>
        <begin position="975"/>
        <end position="1029"/>
    </location>
</feature>
<evidence type="ECO:0000259" key="2">
    <source>
        <dbReference type="PROSITE" id="PS00028"/>
    </source>
</evidence>
<feature type="compositionally biased region" description="Low complexity" evidence="1">
    <location>
        <begin position="131"/>
        <end position="147"/>
    </location>
</feature>
<feature type="compositionally biased region" description="Polar residues" evidence="1">
    <location>
        <begin position="48"/>
        <end position="79"/>
    </location>
</feature>
<sequence>MAANYNYAHHYARLDKEQTQQGYGTYDTDRNASSNTGLQYPPLYGSAYSHQSHQDFSNSATQPAAQWQGVSSKQPSTYHSRGGSGSQDACKRNGFETSSMSRAEFRSNVPGSLTRNPPSQTAPNASSFYNASQPQYAQYQSQQQSQSGLAPHTHENSQYSRVPTRPMSVTSIASGQSDTMAESRQALPHTQSRAHPHSGHASSSQQPQSNQSTTPHRPQTAQQLSETVPANTSAARTSVSQSQHQSSSTVDPSQIYDPYLDIQRQATRNIEQQEAEKERRRQEKESAEAQSVEQARHEKGVQEAKKLASKATKTPRAKKGTSVQKPSTADDMSAAMTLMQTANANAQANPDATQSERDSLQTQMMEMFKKMREFNQKDPEMLSRLWQQERDQHLAQSDALKPSNPSDIATRDSTPTAEGKKRRGPKPGWKAAKAAAEAAGATATTTATGPDTPHNVATSSPIQSISDSTQTSQPSTTLATGIKATSGTVWPANKKGTLAQAAVEYLHLAPENKSRNITADQVSTILDTNPNYVELCRAIELKGFKIDRGMFAKHLLRATPASGQSKVKPSGSSTINVPMADAEARLQSGETLLSTSKSQGQPQSKPTTAAKARAPNSTAPQEDESRPAYQMTTKSKPAKKPRQRNEASASATPGPASKEELARKRTFGDLVDLTQLSDSEEEIFFPPAKRLDQGSADNADLSLPSPPQTDQDASSGRPKTHPTSTKLAGGQLDSSMPGSLSQGKRRVGRPPKNRTHGAGTPVGQSARPLGAPNTASPAGSMGYAALRAVDEHGNPIKKKGRPVGWRKWMQKDVGASPSVGKGPSVAKAKKADPEPVYQVYKCEWRDCRAELHNLATLRKHIHKVHGNCGTDGQWTCHWRECGFIQPITEANTHRTTSQFRQYTYSSIESWKGHVETVHLRPIAWKLGDGPLGGVSDRESELSEAYMSDRQGRRVTPQIDMPESDGAAMLRRFKRTAEEEARQEQANAERKKRETGIGVEKGGARLANEKRRQGFRDDDSDAQIIDNDDG</sequence>
<feature type="domain" description="C2H2-type" evidence="2">
    <location>
        <begin position="842"/>
        <end position="865"/>
    </location>
</feature>